<protein>
    <submittedName>
        <fullName evidence="2">Arginase family protein</fullName>
    </submittedName>
</protein>
<evidence type="ECO:0000256" key="1">
    <source>
        <dbReference type="PROSITE-ProRule" id="PRU00742"/>
    </source>
</evidence>
<dbReference type="InterPro" id="IPR023696">
    <property type="entry name" value="Ureohydrolase_dom_sf"/>
</dbReference>
<reference evidence="2" key="1">
    <citation type="submission" date="2019-11" db="EMBL/GenBank/DDBJ databases">
        <authorList>
            <person name="Feng L."/>
        </authorList>
    </citation>
    <scope>NUCLEOTIDE SEQUENCE</scope>
    <source>
        <strain evidence="2">CTertiumLFYP3</strain>
    </source>
</reference>
<organism evidence="2">
    <name type="scientific">Clostridium tertium</name>
    <dbReference type="NCBI Taxonomy" id="1559"/>
    <lineage>
        <taxon>Bacteria</taxon>
        <taxon>Bacillati</taxon>
        <taxon>Bacillota</taxon>
        <taxon>Clostridia</taxon>
        <taxon>Eubacteriales</taxon>
        <taxon>Clostridiaceae</taxon>
        <taxon>Clostridium</taxon>
    </lineage>
</organism>
<dbReference type="GO" id="GO:0033389">
    <property type="term" value="P:putrescine biosynthetic process from arginine, via agmatine"/>
    <property type="evidence" value="ECO:0007669"/>
    <property type="project" value="TreeGrafter"/>
</dbReference>
<dbReference type="SUPFAM" id="SSF52768">
    <property type="entry name" value="Arginase/deacetylase"/>
    <property type="match status" value="1"/>
</dbReference>
<dbReference type="GO" id="GO:0046872">
    <property type="term" value="F:metal ion binding"/>
    <property type="evidence" value="ECO:0007669"/>
    <property type="project" value="InterPro"/>
</dbReference>
<dbReference type="RefSeq" id="WP_421755818.1">
    <property type="nucleotide sequence ID" value="NZ_CACRTO010000048.1"/>
</dbReference>
<dbReference type="GO" id="GO:0008783">
    <property type="term" value="F:agmatinase activity"/>
    <property type="evidence" value="ECO:0007669"/>
    <property type="project" value="TreeGrafter"/>
</dbReference>
<dbReference type="Pfam" id="PF00491">
    <property type="entry name" value="Arginase"/>
    <property type="match status" value="1"/>
</dbReference>
<accession>A0A6N3GKA3</accession>
<dbReference type="AlphaFoldDB" id="A0A6N3GKA3"/>
<dbReference type="PANTHER" id="PTHR11358">
    <property type="entry name" value="ARGINASE/AGMATINASE"/>
    <property type="match status" value="1"/>
</dbReference>
<evidence type="ECO:0000313" key="2">
    <source>
        <dbReference type="EMBL" id="VYU64886.1"/>
    </source>
</evidence>
<gene>
    <name evidence="2" type="ORF">CTLFYP3_03299</name>
</gene>
<dbReference type="EMBL" id="CACRTO010000048">
    <property type="protein sequence ID" value="VYU64886.1"/>
    <property type="molecule type" value="Genomic_DNA"/>
</dbReference>
<proteinExistence type="inferred from homology"/>
<dbReference type="PROSITE" id="PS51409">
    <property type="entry name" value="ARGINASE_2"/>
    <property type="match status" value="1"/>
</dbReference>
<dbReference type="Gene3D" id="3.40.800.10">
    <property type="entry name" value="Ureohydrolase domain"/>
    <property type="match status" value="1"/>
</dbReference>
<dbReference type="PANTHER" id="PTHR11358:SF41">
    <property type="entry name" value="ARGINASE"/>
    <property type="match status" value="1"/>
</dbReference>
<name>A0A6N3GKA3_9CLOT</name>
<dbReference type="InterPro" id="IPR006035">
    <property type="entry name" value="Ureohydrolase"/>
</dbReference>
<comment type="similarity">
    <text evidence="1">Belongs to the arginase family.</text>
</comment>
<sequence>MEKLLTVMNFSHVYEKEKFFLDEEYRWIDCTKVRGTNGYCDKTAFHILQDKTKSLSPEGIHFIDSGNYHYVSELWINKIEEDFTLVVFDHHSDMTRPSFGNILSCGSWIMDEVDKNKYIKRVVIIGLSEEQKETIPSKYLDKVVCISDNDFIQLNKEDIYRFIDDKYPVYISIDKDVLSEDVVKTSWDQGKMNFDLLKRILHSIILKFDIIGIDVCGETEPNNIESIRNNDKINTSLLNFLLYEN</sequence>